<comment type="subcellular location">
    <subcellularLocation>
        <location evidence="1">Membrane</location>
        <topology evidence="1">Multi-pass membrane protein</topology>
    </subcellularLocation>
</comment>
<feature type="transmembrane region" description="Helical" evidence="8">
    <location>
        <begin position="257"/>
        <end position="276"/>
    </location>
</feature>
<dbReference type="SUPFAM" id="SSF110997">
    <property type="entry name" value="Sporulation related repeat"/>
    <property type="match status" value="1"/>
</dbReference>
<feature type="transmembrane region" description="Helical" evidence="8">
    <location>
        <begin position="170"/>
        <end position="190"/>
    </location>
</feature>
<evidence type="ECO:0000256" key="2">
    <source>
        <dbReference type="ARBA" id="ARBA00009045"/>
    </source>
</evidence>
<evidence type="ECO:0000256" key="3">
    <source>
        <dbReference type="ARBA" id="ARBA00022692"/>
    </source>
</evidence>
<dbReference type="Gene3D" id="1.20.1540.10">
    <property type="entry name" value="Rhomboid-like"/>
    <property type="match status" value="1"/>
</dbReference>
<feature type="domain" description="Peptidase S54 rhomboid" evidence="9">
    <location>
        <begin position="160"/>
        <end position="293"/>
    </location>
</feature>
<comment type="similarity">
    <text evidence="2">Belongs to the peptidase S54 family.</text>
</comment>
<dbReference type="MEROPS" id="S54.028"/>
<dbReference type="GO" id="GO:0016020">
    <property type="term" value="C:membrane"/>
    <property type="evidence" value="ECO:0007669"/>
    <property type="project" value="UniProtKB-SubCell"/>
</dbReference>
<accession>F0SMY7</accession>
<dbReference type="EMBL" id="CP002546">
    <property type="protein sequence ID" value="ADY59991.1"/>
    <property type="molecule type" value="Genomic_DNA"/>
</dbReference>
<evidence type="ECO:0000259" key="9">
    <source>
        <dbReference type="Pfam" id="PF01694"/>
    </source>
</evidence>
<dbReference type="SUPFAM" id="SSF144091">
    <property type="entry name" value="Rhomboid-like"/>
    <property type="match status" value="1"/>
</dbReference>
<dbReference type="AlphaFoldDB" id="F0SMY7"/>
<dbReference type="PANTHER" id="PTHR43731">
    <property type="entry name" value="RHOMBOID PROTEASE"/>
    <property type="match status" value="1"/>
</dbReference>
<dbReference type="InterPro" id="IPR035952">
    <property type="entry name" value="Rhomboid-like_sf"/>
</dbReference>
<evidence type="ECO:0000256" key="6">
    <source>
        <dbReference type="ARBA" id="ARBA00023136"/>
    </source>
</evidence>
<evidence type="ECO:0000259" key="10">
    <source>
        <dbReference type="Pfam" id="PF12122"/>
    </source>
</evidence>
<dbReference type="RefSeq" id="WP_013628715.1">
    <property type="nucleotide sequence ID" value="NC_015174.1"/>
</dbReference>
<feature type="transmembrane region" description="Helical" evidence="8">
    <location>
        <begin position="202"/>
        <end position="220"/>
    </location>
</feature>
<keyword evidence="7" id="KW-0175">Coiled coil</keyword>
<keyword evidence="6 8" id="KW-0472">Membrane</keyword>
<dbReference type="eggNOG" id="COG0705">
    <property type="taxonomic scope" value="Bacteria"/>
</dbReference>
<dbReference type="InterPro" id="IPR022732">
    <property type="entry name" value="Peptidase_S54_GlpG_N"/>
</dbReference>
<dbReference type="KEGG" id="pbs:Plabr_2390"/>
<dbReference type="GO" id="GO:0042834">
    <property type="term" value="F:peptidoglycan binding"/>
    <property type="evidence" value="ECO:0007669"/>
    <property type="project" value="InterPro"/>
</dbReference>
<reference evidence="12" key="1">
    <citation type="submission" date="2011-02" db="EMBL/GenBank/DDBJ databases">
        <title>The complete genome of Planctomyces brasiliensis DSM 5305.</title>
        <authorList>
            <person name="Lucas S."/>
            <person name="Copeland A."/>
            <person name="Lapidus A."/>
            <person name="Bruce D."/>
            <person name="Goodwin L."/>
            <person name="Pitluck S."/>
            <person name="Kyrpides N."/>
            <person name="Mavromatis K."/>
            <person name="Pagani I."/>
            <person name="Ivanova N."/>
            <person name="Ovchinnikova G."/>
            <person name="Lu M."/>
            <person name="Detter J.C."/>
            <person name="Han C."/>
            <person name="Land M."/>
            <person name="Hauser L."/>
            <person name="Markowitz V."/>
            <person name="Cheng J.-F."/>
            <person name="Hugenholtz P."/>
            <person name="Woyke T."/>
            <person name="Wu D."/>
            <person name="Tindall B."/>
            <person name="Pomrenke H.G."/>
            <person name="Brambilla E."/>
            <person name="Klenk H.-P."/>
            <person name="Eisen J.A."/>
        </authorList>
    </citation>
    <scope>NUCLEOTIDE SEQUENCE [LARGE SCALE GENOMIC DNA]</scope>
    <source>
        <strain evidence="12">ATCC 49424 / DSM 5305 / JCM 21570 / NBRC 103401 / IFAM 1448</strain>
    </source>
</reference>
<dbReference type="GO" id="GO:0004252">
    <property type="term" value="F:serine-type endopeptidase activity"/>
    <property type="evidence" value="ECO:0007669"/>
    <property type="project" value="InterPro"/>
</dbReference>
<dbReference type="InterPro" id="IPR036680">
    <property type="entry name" value="SPOR-like_sf"/>
</dbReference>
<proteinExistence type="inferred from homology"/>
<feature type="domain" description="Peptidase S54 GlpG peptidase N-terminal" evidence="10">
    <location>
        <begin position="1"/>
        <end position="71"/>
    </location>
</feature>
<keyword evidence="5 8" id="KW-1133">Transmembrane helix</keyword>
<dbReference type="InterPro" id="IPR022764">
    <property type="entry name" value="Peptidase_S54_rhomboid_dom"/>
</dbReference>
<evidence type="ECO:0000256" key="7">
    <source>
        <dbReference type="SAM" id="Coils"/>
    </source>
</evidence>
<feature type="transmembrane region" description="Helical" evidence="8">
    <location>
        <begin position="105"/>
        <end position="124"/>
    </location>
</feature>
<dbReference type="Pfam" id="PF01694">
    <property type="entry name" value="Rhomboid"/>
    <property type="match status" value="1"/>
</dbReference>
<evidence type="ECO:0000256" key="8">
    <source>
        <dbReference type="SAM" id="Phobius"/>
    </source>
</evidence>
<keyword evidence="3 8" id="KW-0812">Transmembrane</keyword>
<evidence type="ECO:0000313" key="11">
    <source>
        <dbReference type="EMBL" id="ADY59991.1"/>
    </source>
</evidence>
<dbReference type="Gene3D" id="3.30.70.2350">
    <property type="match status" value="1"/>
</dbReference>
<feature type="coiled-coil region" evidence="7">
    <location>
        <begin position="62"/>
        <end position="89"/>
    </location>
</feature>
<dbReference type="STRING" id="756272.Plabr_2390"/>
<evidence type="ECO:0000313" key="12">
    <source>
        <dbReference type="Proteomes" id="UP000006860"/>
    </source>
</evidence>
<dbReference type="Pfam" id="PF12122">
    <property type="entry name" value="Rhomboid_N"/>
    <property type="match status" value="1"/>
</dbReference>
<evidence type="ECO:0000256" key="1">
    <source>
        <dbReference type="ARBA" id="ARBA00004141"/>
    </source>
</evidence>
<keyword evidence="12" id="KW-1185">Reference proteome</keyword>
<dbReference type="PANTHER" id="PTHR43731:SF14">
    <property type="entry name" value="PRESENILIN-ASSOCIATED RHOMBOID-LIKE PROTEIN, MITOCHONDRIAL"/>
    <property type="match status" value="1"/>
</dbReference>
<gene>
    <name evidence="11" type="ordered locus">Plabr_2390</name>
</gene>
<dbReference type="InterPro" id="IPR038236">
    <property type="entry name" value="GlpG_N_sf"/>
</dbReference>
<dbReference type="HOGENOM" id="CLU_058989_0_0_0"/>
<dbReference type="InterPro" id="IPR050925">
    <property type="entry name" value="Rhomboid_protease_S54"/>
</dbReference>
<keyword evidence="4" id="KW-0378">Hydrolase</keyword>
<dbReference type="Proteomes" id="UP000006860">
    <property type="component" value="Chromosome"/>
</dbReference>
<name>F0SMY7_RUBBR</name>
<evidence type="ECO:0000256" key="4">
    <source>
        <dbReference type="ARBA" id="ARBA00022801"/>
    </source>
</evidence>
<organism evidence="11 12">
    <name type="scientific">Rubinisphaera brasiliensis (strain ATCC 49424 / DSM 5305 / JCM 21570 / IAM 15109 / NBRC 103401 / IFAM 1448)</name>
    <name type="common">Planctomyces brasiliensis</name>
    <dbReference type="NCBI Taxonomy" id="756272"/>
    <lineage>
        <taxon>Bacteria</taxon>
        <taxon>Pseudomonadati</taxon>
        <taxon>Planctomycetota</taxon>
        <taxon>Planctomycetia</taxon>
        <taxon>Planctomycetales</taxon>
        <taxon>Planctomycetaceae</taxon>
        <taxon>Rubinisphaera</taxon>
    </lineage>
</organism>
<sequence length="303" mass="34003">MRQIGSVNSEADAQRFGQFLLTQGIEARIDPAGEQWEVWVYDENQIDKAKEAFERFQQQPQAEEFQAAAREAEKLRKQREKELAAAIKAHKASRPVKRPTQPTDVPITLLLIIASVVTTLTMGMEDNQFGGIIGDFSITEFRQVDLDRIGYMPGLPEIKQGQVWRLVTPIFLHFGVLHILFNSIMLYQFGFILESILKSWRFLLLVLAIAIPSNLAQYYWGGPSFGGMSGVVFGLFGFMWIKGVYEPESGLQLRRDFVYFMIGFMVLCYTGIFGGIANAAHTVGLLAGCAVAGIRPLLRSVQK</sequence>
<evidence type="ECO:0000256" key="5">
    <source>
        <dbReference type="ARBA" id="ARBA00022989"/>
    </source>
</evidence>
<protein>
    <submittedName>
        <fullName evidence="11">Rhomboid family protein</fullName>
    </submittedName>
</protein>
<feature type="transmembrane region" description="Helical" evidence="8">
    <location>
        <begin position="226"/>
        <end position="245"/>
    </location>
</feature>